<gene>
    <name evidence="1" type="ORF">SAMN04489860_1063</name>
</gene>
<reference evidence="1 2" key="1">
    <citation type="submission" date="2016-10" db="EMBL/GenBank/DDBJ databases">
        <authorList>
            <person name="de Groot N.N."/>
        </authorList>
    </citation>
    <scope>NUCLEOTIDE SEQUENCE [LARGE SCALE GENOMIC DNA]</scope>
    <source>
        <strain evidence="1 2">DSM 22126</strain>
    </source>
</reference>
<dbReference type="AlphaFoldDB" id="A0A1H1QEI2"/>
<dbReference type="STRING" id="545619.SAMN04489860_1063"/>
<dbReference type="EMBL" id="LT629776">
    <property type="protein sequence ID" value="SDS21835.1"/>
    <property type="molecule type" value="Genomic_DNA"/>
</dbReference>
<keyword evidence="2" id="KW-1185">Reference proteome</keyword>
<proteinExistence type="predicted"/>
<dbReference type="eggNOG" id="COG3266">
    <property type="taxonomic scope" value="Bacteria"/>
</dbReference>
<evidence type="ECO:0000313" key="2">
    <source>
        <dbReference type="Proteomes" id="UP000185663"/>
    </source>
</evidence>
<dbReference type="Proteomes" id="UP000185663">
    <property type="component" value="Chromosome I"/>
</dbReference>
<sequence length="525" mass="53630">MADWGIVDHRLALKAPFVQTAGALVAVALTLGGCTQDDASTDATTTAEPVAAQETAVAAALPDAATLSSDAPAELALMASQQLFESAPTVVLVGAEDDDALELVGAVATEVAGPVLVLDGAIGSSAVRTELERLGARTAVVVGAVDPAEVVDGSAGEVEVISVRATDAAGVPTGVAEVARLLSEVPDTGEPTLADESLVLTDPEDDVDHRAALATARAAGAVPLDVPGGDPRASDETIGVLRQAQALSVVALGDSFADSDDLAEQVRAASTGVELPGGGMVLTDGRRFVGLYGTRISPSLGALGQQDTDASIERARRVAESTVPGADDVVPTLELLVTVASPAPGADGNHANEQDPQAVLEFAERARKAGQYVVLAVQPGSATFVEQLRAYDDALALPNVGVSLETEWRFVDSSSPALSGTIPTGEVSDVVDHLRDVVRTGALPQKLLVIRDSAPSAVVDPAQLPDATEVGVVIAGPAGREPDLEEWGAETGVEPMWGATRWLQGADVPAAELGDEEQPTYVVYR</sequence>
<name>A0A1H1QEI2_9CELL</name>
<protein>
    <submittedName>
        <fullName evidence="1">Uncharacterized protein</fullName>
    </submittedName>
</protein>
<accession>A0A1H1QEI2</accession>
<organism evidence="1 2">
    <name type="scientific">Paraoerskovia marina</name>
    <dbReference type="NCBI Taxonomy" id="545619"/>
    <lineage>
        <taxon>Bacteria</taxon>
        <taxon>Bacillati</taxon>
        <taxon>Actinomycetota</taxon>
        <taxon>Actinomycetes</taxon>
        <taxon>Micrococcales</taxon>
        <taxon>Cellulomonadaceae</taxon>
        <taxon>Paraoerskovia</taxon>
    </lineage>
</organism>
<evidence type="ECO:0000313" key="1">
    <source>
        <dbReference type="EMBL" id="SDS21835.1"/>
    </source>
</evidence>